<dbReference type="Proteomes" id="UP000006038">
    <property type="component" value="Chromosome 8"/>
</dbReference>
<feature type="region of interest" description="Disordered" evidence="1">
    <location>
        <begin position="16"/>
        <end position="71"/>
    </location>
</feature>
<protein>
    <recommendedName>
        <fullName evidence="2">No apical meristem-associated C-terminal domain-containing protein</fullName>
    </recommendedName>
</protein>
<reference evidence="3" key="1">
    <citation type="journal article" date="2013" name="Nat. Commun.">
        <title>Whole-genome sequencing of Oryza brachyantha reveals mechanisms underlying Oryza genome evolution.</title>
        <authorList>
            <person name="Chen J."/>
            <person name="Huang Q."/>
            <person name="Gao D."/>
            <person name="Wang J."/>
            <person name="Lang Y."/>
            <person name="Liu T."/>
            <person name="Li B."/>
            <person name="Bai Z."/>
            <person name="Luis Goicoechea J."/>
            <person name="Liang C."/>
            <person name="Chen C."/>
            <person name="Zhang W."/>
            <person name="Sun S."/>
            <person name="Liao Y."/>
            <person name="Zhang X."/>
            <person name="Yang L."/>
            <person name="Song C."/>
            <person name="Wang M."/>
            <person name="Shi J."/>
            <person name="Liu G."/>
            <person name="Liu J."/>
            <person name="Zhou H."/>
            <person name="Zhou W."/>
            <person name="Yu Q."/>
            <person name="An N."/>
            <person name="Chen Y."/>
            <person name="Cai Q."/>
            <person name="Wang B."/>
            <person name="Liu B."/>
            <person name="Min J."/>
            <person name="Huang Y."/>
            <person name="Wu H."/>
            <person name="Li Z."/>
            <person name="Zhang Y."/>
            <person name="Yin Y."/>
            <person name="Song W."/>
            <person name="Jiang J."/>
            <person name="Jackson S.A."/>
            <person name="Wing R.A."/>
            <person name="Wang J."/>
            <person name="Chen M."/>
        </authorList>
    </citation>
    <scope>NUCLEOTIDE SEQUENCE [LARGE SCALE GENOMIC DNA]</scope>
    <source>
        <strain evidence="3">cv. IRGC 101232</strain>
    </source>
</reference>
<reference evidence="3" key="2">
    <citation type="submission" date="2013-04" db="UniProtKB">
        <authorList>
            <consortium name="EnsemblPlants"/>
        </authorList>
    </citation>
    <scope>IDENTIFICATION</scope>
</reference>
<feature type="domain" description="No apical meristem-associated C-terminal" evidence="2">
    <location>
        <begin position="2"/>
        <end position="111"/>
    </location>
</feature>
<evidence type="ECO:0000259" key="2">
    <source>
        <dbReference type="Pfam" id="PF14303"/>
    </source>
</evidence>
<dbReference type="InterPro" id="IPR029466">
    <property type="entry name" value="NAM-associated_C"/>
</dbReference>
<dbReference type="EnsemblPlants" id="OB08G18540.1">
    <property type="protein sequence ID" value="OB08G18540.1"/>
    <property type="gene ID" value="OB08G18540"/>
</dbReference>
<dbReference type="HOGENOM" id="CLU_127444_0_0_1"/>
<organism evidence="3">
    <name type="scientific">Oryza brachyantha</name>
    <name type="common">malo sina</name>
    <dbReference type="NCBI Taxonomy" id="4533"/>
    <lineage>
        <taxon>Eukaryota</taxon>
        <taxon>Viridiplantae</taxon>
        <taxon>Streptophyta</taxon>
        <taxon>Embryophyta</taxon>
        <taxon>Tracheophyta</taxon>
        <taxon>Spermatophyta</taxon>
        <taxon>Magnoliopsida</taxon>
        <taxon>Liliopsida</taxon>
        <taxon>Poales</taxon>
        <taxon>Poaceae</taxon>
        <taxon>BOP clade</taxon>
        <taxon>Oryzoideae</taxon>
        <taxon>Oryzeae</taxon>
        <taxon>Oryzinae</taxon>
        <taxon>Oryza</taxon>
    </lineage>
</organism>
<keyword evidence="4" id="KW-1185">Reference proteome</keyword>
<evidence type="ECO:0000256" key="1">
    <source>
        <dbReference type="SAM" id="MobiDB-lite"/>
    </source>
</evidence>
<dbReference type="STRING" id="4533.J3MRX5"/>
<dbReference type="Gramene" id="OB08G18540.1">
    <property type="protein sequence ID" value="OB08G18540.1"/>
    <property type="gene ID" value="OB08G18540"/>
</dbReference>
<accession>J3MRX5</accession>
<dbReference type="Pfam" id="PF14303">
    <property type="entry name" value="NAM-associated"/>
    <property type="match status" value="1"/>
</dbReference>
<feature type="compositionally biased region" description="Polar residues" evidence="1">
    <location>
        <begin position="29"/>
        <end position="46"/>
    </location>
</feature>
<evidence type="ECO:0000313" key="3">
    <source>
        <dbReference type="EnsemblPlants" id="OB08G18540.1"/>
    </source>
</evidence>
<dbReference type="OMA" id="EMCAQAR"/>
<sequence>IHCWHILQHQPKWDSRFSQKKQKIHVDASPSTNSSQFEYNPDTPTSDPMVRPVGKKAEKEKRARNVSSSCTSESSLVVIALNNMWSEKKEMCAQAREERNDIYTQVLTLERERLQIEK</sequence>
<name>J3MRX5_ORYBR</name>
<dbReference type="AlphaFoldDB" id="J3MRX5"/>
<evidence type="ECO:0000313" key="4">
    <source>
        <dbReference type="Proteomes" id="UP000006038"/>
    </source>
</evidence>
<proteinExistence type="predicted"/>